<dbReference type="InterPro" id="IPR002818">
    <property type="entry name" value="DJ-1/PfpI"/>
</dbReference>
<dbReference type="AlphaFoldDB" id="A8ZP02"/>
<dbReference type="InterPro" id="IPR006286">
    <property type="entry name" value="C56_PfpI-like"/>
</dbReference>
<reference evidence="3 4" key="1">
    <citation type="journal article" date="2008" name="Proc. Natl. Acad. Sci. U.S.A.">
        <title>Niche adaptation and genome expansion in the chlorophyll d-producing cyanobacterium Acaryochloris marina.</title>
        <authorList>
            <person name="Swingley W.D."/>
            <person name="Chen M."/>
            <person name="Cheung P.C."/>
            <person name="Conrad A.L."/>
            <person name="Dejesa L.C."/>
            <person name="Hao J."/>
            <person name="Honchak B.M."/>
            <person name="Karbach L.E."/>
            <person name="Kurdoglu A."/>
            <person name="Lahiri S."/>
            <person name="Mastrian S.D."/>
            <person name="Miyashita H."/>
            <person name="Page L."/>
            <person name="Ramakrishna P."/>
            <person name="Satoh S."/>
            <person name="Sattley W.M."/>
            <person name="Shimada Y."/>
            <person name="Taylor H.L."/>
            <person name="Tomo T."/>
            <person name="Tsuchiya T."/>
            <person name="Wang Z.T."/>
            <person name="Raymond J."/>
            <person name="Mimuro M."/>
            <person name="Blankenship R.E."/>
            <person name="Touchman J.W."/>
        </authorList>
    </citation>
    <scope>NUCLEOTIDE SEQUENCE [LARGE SCALE GENOMIC DNA]</scope>
    <source>
        <strain evidence="4">MBIC 11017</strain>
        <plasmid evidence="4">Plasmid pREB4</plasmid>
    </source>
</reference>
<geneLocation type="plasmid" evidence="3 4">
    <name>pREB4</name>
</geneLocation>
<evidence type="ECO:0000259" key="2">
    <source>
        <dbReference type="Pfam" id="PF01965"/>
    </source>
</evidence>
<dbReference type="InterPro" id="IPR009078">
    <property type="entry name" value="Ferritin-like_SF"/>
</dbReference>
<gene>
    <name evidence="3" type="ordered locus">AM1_D0247</name>
</gene>
<feature type="domain" description="DJ-1/PfpI" evidence="2">
    <location>
        <begin position="9"/>
        <end position="169"/>
    </location>
</feature>
<organism evidence="3 4">
    <name type="scientific">Acaryochloris marina (strain MBIC 11017)</name>
    <dbReference type="NCBI Taxonomy" id="329726"/>
    <lineage>
        <taxon>Bacteria</taxon>
        <taxon>Bacillati</taxon>
        <taxon>Cyanobacteriota</taxon>
        <taxon>Cyanophyceae</taxon>
        <taxon>Acaryochloridales</taxon>
        <taxon>Acaryochloridaceae</taxon>
        <taxon>Acaryochloris</taxon>
    </lineage>
</organism>
<accession>A8ZP02</accession>
<dbReference type="InterPro" id="IPR029062">
    <property type="entry name" value="Class_I_gatase-like"/>
</dbReference>
<dbReference type="HOGENOM" id="CLU_759999_0_0_3"/>
<dbReference type="Pfam" id="PF01965">
    <property type="entry name" value="DJ-1_PfpI"/>
    <property type="match status" value="1"/>
</dbReference>
<keyword evidence="3" id="KW-0614">Plasmid</keyword>
<proteinExistence type="inferred from homology"/>
<name>A8ZP02_ACAM1</name>
<evidence type="ECO:0000313" key="4">
    <source>
        <dbReference type="Proteomes" id="UP000000268"/>
    </source>
</evidence>
<sequence>MSQHPTPRKRIAILLENQFEGSAYQVPSTALRKAGGTVSVIGSRMNEGYQDKQGSVTVKPIATSTEVRAGDFDAIVIPGGHIRANPNMVRLVSQSIDQGIWVAAVGYGPQILIEADRLRDKHTTSARSIHKDLLNAGAIYVNEPVVVDGNLITARQPSDLPMFTTMLLKCLNLTIKGTRLPEFTDSTFNWWKLGEAWGGSSKQEIVKALNTTIVGERYTLEAFRQYSHRVSHQDLRLFLQGISSTKHYHVERLEAHLYDVFGERATWRAVGSEAYAALQSWLQSSNDTSILRRALGDIQTGVIDVHHLCNQLTDPQTVSILEEVEHDLANHEQRLADLYRARSGDHIKPPMPTTIAAVT</sequence>
<dbReference type="SUPFAM" id="SSF52317">
    <property type="entry name" value="Class I glutamine amidotransferase-like"/>
    <property type="match status" value="1"/>
</dbReference>
<dbReference type="SUPFAM" id="SSF47240">
    <property type="entry name" value="Ferritin-like"/>
    <property type="match status" value="1"/>
</dbReference>
<dbReference type="EMBL" id="CP000841">
    <property type="protein sequence ID" value="ABW32738.1"/>
    <property type="molecule type" value="Genomic_DNA"/>
</dbReference>
<evidence type="ECO:0000313" key="3">
    <source>
        <dbReference type="EMBL" id="ABW32738.1"/>
    </source>
</evidence>
<dbReference type="PANTHER" id="PTHR42733">
    <property type="entry name" value="DJ-1 PROTEIN"/>
    <property type="match status" value="1"/>
</dbReference>
<dbReference type="InterPro" id="IPR012347">
    <property type="entry name" value="Ferritin-like"/>
</dbReference>
<dbReference type="Gene3D" id="1.20.1260.10">
    <property type="match status" value="1"/>
</dbReference>
<dbReference type="Gene3D" id="3.40.50.880">
    <property type="match status" value="1"/>
</dbReference>
<dbReference type="OrthoDB" id="9800516at2"/>
<protein>
    <submittedName>
        <fullName evidence="3">DJ-1/PfpI family protein</fullName>
    </submittedName>
</protein>
<dbReference type="PROSITE" id="PS51276">
    <property type="entry name" value="PEPTIDASE_C56_PFPI"/>
    <property type="match status" value="1"/>
</dbReference>
<keyword evidence="4" id="KW-1185">Reference proteome</keyword>
<dbReference type="PANTHER" id="PTHR42733:SF2">
    <property type="entry name" value="DJ-1_THIJ_PFPI FAMILY PROTEIN"/>
    <property type="match status" value="1"/>
</dbReference>
<evidence type="ECO:0000256" key="1">
    <source>
        <dbReference type="ARBA" id="ARBA00008542"/>
    </source>
</evidence>
<dbReference type="Proteomes" id="UP000000268">
    <property type="component" value="Plasmid pREB4"/>
</dbReference>
<dbReference type="RefSeq" id="WP_012167653.1">
    <property type="nucleotide sequence ID" value="NC_009929.1"/>
</dbReference>
<comment type="similarity">
    <text evidence="1">Belongs to the peptidase C56 family.</text>
</comment>
<dbReference type="KEGG" id="amr:AM1_D0247"/>